<feature type="transmembrane region" description="Helical" evidence="6">
    <location>
        <begin position="287"/>
        <end position="309"/>
    </location>
</feature>
<dbReference type="GO" id="GO:0016020">
    <property type="term" value="C:membrane"/>
    <property type="evidence" value="ECO:0007669"/>
    <property type="project" value="UniProtKB-SubCell"/>
</dbReference>
<feature type="transmembrane region" description="Helical" evidence="6">
    <location>
        <begin position="451"/>
        <end position="472"/>
    </location>
</feature>
<evidence type="ECO:0000256" key="1">
    <source>
        <dbReference type="ARBA" id="ARBA00004141"/>
    </source>
</evidence>
<dbReference type="AlphaFoldDB" id="A0A177ESE3"/>
<dbReference type="GO" id="GO:0022857">
    <property type="term" value="F:transmembrane transporter activity"/>
    <property type="evidence" value="ECO:0007669"/>
    <property type="project" value="InterPro"/>
</dbReference>
<reference evidence="8 9" key="1">
    <citation type="submission" date="2016-03" db="EMBL/GenBank/DDBJ databases">
        <title>Draft genome sequence of the Fonsecaea monophora CBS 269.37.</title>
        <authorList>
            <person name="Bombassaro A."/>
            <person name="Vinicius W.A."/>
            <person name="De Hoog S."/>
            <person name="Sun J."/>
            <person name="Souza E.M."/>
            <person name="Raittz R.T."/>
            <person name="Costa F."/>
            <person name="Leao A.C."/>
            <person name="Tadra-Sfeir M.Z."/>
            <person name="Baura V."/>
            <person name="Balsanelli E."/>
            <person name="Pedrosa F.O."/>
            <person name="Moreno L.F."/>
            <person name="Steffens M.B."/>
            <person name="Xi L."/>
            <person name="Bocca A.L."/>
            <person name="Felipe M.S."/>
            <person name="Teixeira M."/>
            <person name="Telles Filho F.Q."/>
            <person name="Azevedo C.M."/>
            <person name="Gomes R."/>
            <person name="Vicente V.A."/>
        </authorList>
    </citation>
    <scope>NUCLEOTIDE SEQUENCE [LARGE SCALE GENOMIC DNA]</scope>
    <source>
        <strain evidence="8 9">CBS 269.37</strain>
    </source>
</reference>
<dbReference type="Pfam" id="PF07690">
    <property type="entry name" value="MFS_1"/>
    <property type="match status" value="1"/>
</dbReference>
<dbReference type="FunFam" id="1.20.1250.20:FF:000188">
    <property type="entry name" value="MFS general substrate transporter"/>
    <property type="match status" value="1"/>
</dbReference>
<dbReference type="OrthoDB" id="2985014at2759"/>
<dbReference type="InterPro" id="IPR011701">
    <property type="entry name" value="MFS"/>
</dbReference>
<proteinExistence type="predicted"/>
<dbReference type="PANTHER" id="PTHR43791">
    <property type="entry name" value="PERMEASE-RELATED"/>
    <property type="match status" value="1"/>
</dbReference>
<evidence type="ECO:0000313" key="8">
    <source>
        <dbReference type="EMBL" id="OAG34566.1"/>
    </source>
</evidence>
<feature type="transmembrane region" description="Helical" evidence="6">
    <location>
        <begin position="113"/>
        <end position="134"/>
    </location>
</feature>
<evidence type="ECO:0000256" key="2">
    <source>
        <dbReference type="ARBA" id="ARBA00022448"/>
    </source>
</evidence>
<keyword evidence="4 6" id="KW-1133">Transmembrane helix</keyword>
<dbReference type="InterPro" id="IPR036259">
    <property type="entry name" value="MFS_trans_sf"/>
</dbReference>
<keyword evidence="5 6" id="KW-0472">Membrane</keyword>
<feature type="transmembrane region" description="Helical" evidence="6">
    <location>
        <begin position="178"/>
        <end position="198"/>
    </location>
</feature>
<feature type="transmembrane region" description="Helical" evidence="6">
    <location>
        <begin position="223"/>
        <end position="245"/>
    </location>
</feature>
<dbReference type="GeneID" id="34606358"/>
<keyword evidence="2" id="KW-0813">Transport</keyword>
<feature type="transmembrane region" description="Helical" evidence="6">
    <location>
        <begin position="356"/>
        <end position="378"/>
    </location>
</feature>
<comment type="caution">
    <text evidence="8">The sequence shown here is derived from an EMBL/GenBank/DDBJ whole genome shotgun (WGS) entry which is preliminary data.</text>
</comment>
<dbReference type="PANTHER" id="PTHR43791:SF36">
    <property type="entry name" value="TRANSPORTER, PUTATIVE (AFU_ORTHOLOGUE AFUA_6G08340)-RELATED"/>
    <property type="match status" value="1"/>
</dbReference>
<sequence>MIEDLKPSQMSTSKSTDFPLTQVGSLSGEVEELPGSGVKKSLLWKLDLIILPVLAMIYFTNSLDRANLGNAKTDGIEKDLHFGANQYSLVLTLFYIPYGLLNIPTTILAKRFSPANVIPILMFGWGAVSLGAAAAKNFGGIATTRILLGVAEAGFFPSAIYYLSMFYTRHEIAKRISLFYMMGFVANAFSGLIAYSVFQWHKKLHVRDASQPSDRPLTLMQNWQYLFIIEGSLTVFLSLVAFTILPRSLTASKYFSQEEKDYGRLRLQREFEIEPIKFSWSAALKPLLNWHTWMFGAMSLCYGVAAATLSNFLPTLIKRLKPDTVQANLFTIAPNLNGAVWIVVVCWISDRFQARGIWSVVTMGTSMIGFICLGSVDLVHKTGVGYFFTFLLTFGTFTPAVLVPAWATSNITSNSARATTLGLLVGLQNIAGIISSYAFRSQDAPVYRPALIVSGCFQGGMLLTASFAWFYYRRVNRQLDSGKRTSVRGMEQNPDFRYVL</sequence>
<dbReference type="FunFam" id="1.20.1250.20:FF:000013">
    <property type="entry name" value="MFS general substrate transporter"/>
    <property type="match status" value="1"/>
</dbReference>
<evidence type="ECO:0000259" key="7">
    <source>
        <dbReference type="PROSITE" id="PS50850"/>
    </source>
</evidence>
<evidence type="ECO:0000256" key="6">
    <source>
        <dbReference type="SAM" id="Phobius"/>
    </source>
</evidence>
<evidence type="ECO:0000256" key="3">
    <source>
        <dbReference type="ARBA" id="ARBA00022692"/>
    </source>
</evidence>
<feature type="transmembrane region" description="Helical" evidence="6">
    <location>
        <begin position="42"/>
        <end position="60"/>
    </location>
</feature>
<keyword evidence="9" id="KW-1185">Reference proteome</keyword>
<dbReference type="Gene3D" id="1.20.1250.20">
    <property type="entry name" value="MFS general substrate transporter like domains"/>
    <property type="match status" value="2"/>
</dbReference>
<organism evidence="8 9">
    <name type="scientific">Fonsecaea monophora</name>
    <dbReference type="NCBI Taxonomy" id="254056"/>
    <lineage>
        <taxon>Eukaryota</taxon>
        <taxon>Fungi</taxon>
        <taxon>Dikarya</taxon>
        <taxon>Ascomycota</taxon>
        <taxon>Pezizomycotina</taxon>
        <taxon>Eurotiomycetes</taxon>
        <taxon>Chaetothyriomycetidae</taxon>
        <taxon>Chaetothyriales</taxon>
        <taxon>Herpotrichiellaceae</taxon>
        <taxon>Fonsecaea</taxon>
    </lineage>
</organism>
<dbReference type="PROSITE" id="PS50850">
    <property type="entry name" value="MFS"/>
    <property type="match status" value="1"/>
</dbReference>
<dbReference type="EMBL" id="LVKK01000151">
    <property type="protein sequence ID" value="OAG34566.1"/>
    <property type="molecule type" value="Genomic_DNA"/>
</dbReference>
<comment type="subcellular location">
    <subcellularLocation>
        <location evidence="1">Membrane</location>
        <topology evidence="1">Multi-pass membrane protein</topology>
    </subcellularLocation>
</comment>
<feature type="transmembrane region" description="Helical" evidence="6">
    <location>
        <begin position="329"/>
        <end position="349"/>
    </location>
</feature>
<evidence type="ECO:0000256" key="5">
    <source>
        <dbReference type="ARBA" id="ARBA00023136"/>
    </source>
</evidence>
<feature type="transmembrane region" description="Helical" evidence="6">
    <location>
        <begin position="384"/>
        <end position="406"/>
    </location>
</feature>
<accession>A0A177ESE3</accession>
<dbReference type="Proteomes" id="UP000077002">
    <property type="component" value="Unassembled WGS sequence"/>
</dbReference>
<keyword evidence="3 6" id="KW-0812">Transmembrane</keyword>
<dbReference type="RefSeq" id="XP_022506518.1">
    <property type="nucleotide sequence ID" value="XM_022661156.1"/>
</dbReference>
<protein>
    <recommendedName>
        <fullName evidence="7">Major facilitator superfamily (MFS) profile domain-containing protein</fullName>
    </recommendedName>
</protein>
<dbReference type="SUPFAM" id="SSF103473">
    <property type="entry name" value="MFS general substrate transporter"/>
    <property type="match status" value="1"/>
</dbReference>
<name>A0A177ESE3_9EURO</name>
<evidence type="ECO:0000313" key="9">
    <source>
        <dbReference type="Proteomes" id="UP000077002"/>
    </source>
</evidence>
<feature type="transmembrane region" description="Helical" evidence="6">
    <location>
        <begin position="146"/>
        <end position="166"/>
    </location>
</feature>
<evidence type="ECO:0000256" key="4">
    <source>
        <dbReference type="ARBA" id="ARBA00022989"/>
    </source>
</evidence>
<gene>
    <name evidence="8" type="ORF">AYO21_11260</name>
</gene>
<feature type="transmembrane region" description="Helical" evidence="6">
    <location>
        <begin position="418"/>
        <end position="439"/>
    </location>
</feature>
<feature type="domain" description="Major facilitator superfamily (MFS) profile" evidence="7">
    <location>
        <begin position="50"/>
        <end position="476"/>
    </location>
</feature>
<dbReference type="InterPro" id="IPR020846">
    <property type="entry name" value="MFS_dom"/>
</dbReference>
<feature type="transmembrane region" description="Helical" evidence="6">
    <location>
        <begin position="80"/>
        <end position="101"/>
    </location>
</feature>